<keyword evidence="1" id="KW-0805">Transcription regulation</keyword>
<sequence length="220" mass="24835">MMRYFTFTLVPLADRYFHPSLVAAREHPDITLEQMKYINLFEDETGVVLLGGRGDPEAAAEVLDSVEDVVDWELIPGNDEDGYYAYIHFVGREPAVGLLKLLDEYRLVLELPLRFTSEGYLRVTVIGSDDNIQQALRNVPETIDAQATQMGEYNPDDERAIAGLTERQREVLEAAVEMGYYEVPRQATYEEIAEACDCTVGTVGEHLNRIESQIIHSAMD</sequence>
<dbReference type="EMBL" id="FNBK01000006">
    <property type="protein sequence ID" value="SDF43989.1"/>
    <property type="molecule type" value="Genomic_DNA"/>
</dbReference>
<name>A0A1G7L4R2_9EURY</name>
<dbReference type="Pfam" id="PF04967">
    <property type="entry name" value="HTH_10"/>
    <property type="match status" value="1"/>
</dbReference>
<dbReference type="PANTHER" id="PTHR34236:SF1">
    <property type="entry name" value="DIMETHYL SULFOXIDE REDUCTASE TRANSCRIPTIONAL ACTIVATOR"/>
    <property type="match status" value="1"/>
</dbReference>
<gene>
    <name evidence="5" type="ORF">SAMN05216218_106145</name>
</gene>
<evidence type="ECO:0000259" key="4">
    <source>
        <dbReference type="Pfam" id="PF24278"/>
    </source>
</evidence>
<dbReference type="InterPro" id="IPR056493">
    <property type="entry name" value="HVO_0513_N"/>
</dbReference>
<keyword evidence="2" id="KW-0804">Transcription</keyword>
<dbReference type="PANTHER" id="PTHR34236">
    <property type="entry name" value="DIMETHYL SULFOXIDE REDUCTASE TRANSCRIPTIONAL ACTIVATOR"/>
    <property type="match status" value="1"/>
</dbReference>
<dbReference type="InterPro" id="IPR007050">
    <property type="entry name" value="HTH_bacterioopsin"/>
</dbReference>
<dbReference type="InterPro" id="IPR036388">
    <property type="entry name" value="WH-like_DNA-bd_sf"/>
</dbReference>
<evidence type="ECO:0000256" key="2">
    <source>
        <dbReference type="ARBA" id="ARBA00023163"/>
    </source>
</evidence>
<reference evidence="6" key="1">
    <citation type="submission" date="2016-10" db="EMBL/GenBank/DDBJ databases">
        <authorList>
            <person name="Varghese N."/>
            <person name="Submissions S."/>
        </authorList>
    </citation>
    <scope>NUCLEOTIDE SEQUENCE [LARGE SCALE GENOMIC DNA]</scope>
    <source>
        <strain evidence="6">IBRC-M 10760</strain>
    </source>
</reference>
<dbReference type="AlphaFoldDB" id="A0A1G7L4R2"/>
<dbReference type="InterPro" id="IPR013324">
    <property type="entry name" value="RNA_pol_sigma_r3/r4-like"/>
</dbReference>
<evidence type="ECO:0000313" key="5">
    <source>
        <dbReference type="EMBL" id="SDF43989.1"/>
    </source>
</evidence>
<feature type="domain" description="HTH bat-type" evidence="3">
    <location>
        <begin position="164"/>
        <end position="215"/>
    </location>
</feature>
<evidence type="ECO:0000259" key="3">
    <source>
        <dbReference type="Pfam" id="PF04967"/>
    </source>
</evidence>
<evidence type="ECO:0000313" key="6">
    <source>
        <dbReference type="Proteomes" id="UP000199076"/>
    </source>
</evidence>
<keyword evidence="6" id="KW-1185">Reference proteome</keyword>
<dbReference type="SUPFAM" id="SSF88659">
    <property type="entry name" value="Sigma3 and sigma4 domains of RNA polymerase sigma factors"/>
    <property type="match status" value="1"/>
</dbReference>
<organism evidence="5 6">
    <name type="scientific">Halorientalis regularis</name>
    <dbReference type="NCBI Taxonomy" id="660518"/>
    <lineage>
        <taxon>Archaea</taxon>
        <taxon>Methanobacteriati</taxon>
        <taxon>Methanobacteriota</taxon>
        <taxon>Stenosarchaea group</taxon>
        <taxon>Halobacteria</taxon>
        <taxon>Halobacteriales</taxon>
        <taxon>Haloarculaceae</taxon>
        <taxon>Halorientalis</taxon>
    </lineage>
</organism>
<proteinExistence type="predicted"/>
<evidence type="ECO:0000256" key="1">
    <source>
        <dbReference type="ARBA" id="ARBA00023015"/>
    </source>
</evidence>
<dbReference type="Pfam" id="PF24278">
    <property type="entry name" value="HVO_0513_N"/>
    <property type="match status" value="1"/>
</dbReference>
<feature type="domain" description="HVO-0513-like N-terminal" evidence="4">
    <location>
        <begin position="18"/>
        <end position="153"/>
    </location>
</feature>
<dbReference type="Gene3D" id="1.10.10.10">
    <property type="entry name" value="Winged helix-like DNA-binding domain superfamily/Winged helix DNA-binding domain"/>
    <property type="match status" value="1"/>
</dbReference>
<dbReference type="Proteomes" id="UP000199076">
    <property type="component" value="Unassembled WGS sequence"/>
</dbReference>
<protein>
    <submittedName>
        <fullName evidence="5">HTH DNA binding domain-containing protein</fullName>
    </submittedName>
</protein>
<accession>A0A1G7L4R2</accession>